<accession>A0ABX8B0X6</accession>
<dbReference type="RefSeq" id="WP_211422925.1">
    <property type="nucleotide sequence ID" value="NZ_CP072642.1"/>
</dbReference>
<gene>
    <name evidence="4" type="ORF">J8C05_04155</name>
</gene>
<evidence type="ECO:0000256" key="3">
    <source>
        <dbReference type="SAM" id="SignalP"/>
    </source>
</evidence>
<feature type="signal peptide" evidence="3">
    <location>
        <begin position="1"/>
        <end position="26"/>
    </location>
</feature>
<dbReference type="InterPro" id="IPR003423">
    <property type="entry name" value="OMP_efflux"/>
</dbReference>
<dbReference type="InterPro" id="IPR010131">
    <property type="entry name" value="MdtP/NodT-like"/>
</dbReference>
<reference evidence="4 5" key="1">
    <citation type="submission" date="2021-03" db="EMBL/GenBank/DDBJ databases">
        <title>Genomic and phenotypic characterization of Chloracidobacterium isolates provides evidence for multiple species.</title>
        <authorList>
            <person name="Saini M.K."/>
            <person name="Costas A.M.G."/>
            <person name="Tank M."/>
            <person name="Bryant D.A."/>
        </authorList>
    </citation>
    <scope>NUCLEOTIDE SEQUENCE [LARGE SCALE GENOMIC DNA]</scope>
    <source>
        <strain evidence="4 5">N</strain>
    </source>
</reference>
<dbReference type="PANTHER" id="PTHR30203:SF33">
    <property type="entry name" value="BLR4455 PROTEIN"/>
    <property type="match status" value="1"/>
</dbReference>
<protein>
    <submittedName>
        <fullName evidence="4">TolC family protein</fullName>
    </submittedName>
</protein>
<feature type="chain" id="PRO_5046602214" evidence="3">
    <location>
        <begin position="27"/>
        <end position="625"/>
    </location>
</feature>
<dbReference type="Gene3D" id="1.20.1600.10">
    <property type="entry name" value="Outer membrane efflux proteins (OEP)"/>
    <property type="match status" value="1"/>
</dbReference>
<comment type="similarity">
    <text evidence="1">Belongs to the outer membrane factor (OMF) (TC 1.B.17) family.</text>
</comment>
<dbReference type="Pfam" id="PF02321">
    <property type="entry name" value="OEP"/>
    <property type="match status" value="2"/>
</dbReference>
<keyword evidence="3" id="KW-0732">Signal</keyword>
<evidence type="ECO:0000256" key="2">
    <source>
        <dbReference type="SAM" id="MobiDB-lite"/>
    </source>
</evidence>
<dbReference type="EMBL" id="CP072642">
    <property type="protein sequence ID" value="QUV94648.1"/>
    <property type="molecule type" value="Genomic_DNA"/>
</dbReference>
<evidence type="ECO:0000256" key="1">
    <source>
        <dbReference type="ARBA" id="ARBA00007613"/>
    </source>
</evidence>
<keyword evidence="5" id="KW-1185">Reference proteome</keyword>
<sequence>MNIPRYCTWAGLALIMVAMTTSLTRAQDELPASSPASGELAHQAIAGIVRTAAQAPAASATTPDQDLIEQARRQIAIEPRVGVVPGLSRPLALREAILMALRANPDVEIQRIAVQQAAFDVNRTKGFYDVVLTNQFAYSALRNPAVNPFAGADENGAVEIRAAQNTFAFTKPLMTGGRVGAEFTVARQDTTNIFAGVNPLFSSQLTFTFTQPLFRNFRTDESRRQIELAKKRLTLSDSQFRQRVIDIVAQVQSAYWDLVFARREVEIRAEAVALARIQLEQNRRFVEAGTAAPVEIVSVEAQLEQRQEEFLLALENLTRVENGLKSLILDQRQAPLWQEAIVPTEQVNLEPVNISLDEAVRAALAKRPEMEQFDIQKTANEIDIQFFRDQLRPQLDFVGSYSLQGLAGTPLPITTNPFAGGFNTAVLERLNLLSAQSGLGPVIVPPPANQTPGVFIGGFGRNLSNLFTKNFYGVRVGVNMSFTLNNRTTQGALGRALAQDRLIAAQRQRFETQVETEVRNALQSVQTALRRVQAARASRVAAEAQYASEMRRYQVGESTNFLVLDRQNALSAARGREVRALTDYNKAVVALQRAMSTTLDANSLTVKPADGSRPADVHPDVEPTP</sequence>
<organism evidence="4 5">
    <name type="scientific">Chloracidobacterium sp. N</name>
    <dbReference type="NCBI Taxonomy" id="2821540"/>
    <lineage>
        <taxon>Bacteria</taxon>
        <taxon>Pseudomonadati</taxon>
        <taxon>Acidobacteriota</taxon>
        <taxon>Terriglobia</taxon>
        <taxon>Terriglobales</taxon>
        <taxon>Acidobacteriaceae</taxon>
        <taxon>Chloracidobacterium</taxon>
        <taxon>Chloracidobacterium aggregatum</taxon>
    </lineage>
</organism>
<evidence type="ECO:0000313" key="4">
    <source>
        <dbReference type="EMBL" id="QUV94648.1"/>
    </source>
</evidence>
<feature type="region of interest" description="Disordered" evidence="2">
    <location>
        <begin position="602"/>
        <end position="625"/>
    </location>
</feature>
<dbReference type="SUPFAM" id="SSF56954">
    <property type="entry name" value="Outer membrane efflux proteins (OEP)"/>
    <property type="match status" value="1"/>
</dbReference>
<dbReference type="Proteomes" id="UP000677668">
    <property type="component" value="Chromosome 1"/>
</dbReference>
<name>A0ABX8B0X6_9BACT</name>
<feature type="compositionally biased region" description="Basic and acidic residues" evidence="2">
    <location>
        <begin position="613"/>
        <end position="625"/>
    </location>
</feature>
<evidence type="ECO:0000313" key="5">
    <source>
        <dbReference type="Proteomes" id="UP000677668"/>
    </source>
</evidence>
<proteinExistence type="inferred from homology"/>
<dbReference type="PANTHER" id="PTHR30203">
    <property type="entry name" value="OUTER MEMBRANE CATION EFFLUX PROTEIN"/>
    <property type="match status" value="1"/>
</dbReference>